<evidence type="ECO:0000313" key="4">
    <source>
        <dbReference type="Proteomes" id="UP000028492"/>
    </source>
</evidence>
<feature type="region of interest" description="Disordered" evidence="1">
    <location>
        <begin position="354"/>
        <end position="375"/>
    </location>
</feature>
<dbReference type="Pfam" id="PF01978">
    <property type="entry name" value="TrmB"/>
    <property type="match status" value="1"/>
</dbReference>
<proteinExistence type="predicted"/>
<dbReference type="Proteomes" id="UP000028492">
    <property type="component" value="Chromosome"/>
</dbReference>
<evidence type="ECO:0000256" key="1">
    <source>
        <dbReference type="SAM" id="MobiDB-lite"/>
    </source>
</evidence>
<evidence type="ECO:0000259" key="2">
    <source>
        <dbReference type="SMART" id="SM00421"/>
    </source>
</evidence>
<dbReference type="InterPro" id="IPR000792">
    <property type="entry name" value="Tscrpt_reg_LuxR_C"/>
</dbReference>
<dbReference type="GO" id="GO:0003677">
    <property type="term" value="F:DNA binding"/>
    <property type="evidence" value="ECO:0007669"/>
    <property type="project" value="InterPro"/>
</dbReference>
<dbReference type="eggNOG" id="COG2197">
    <property type="taxonomic scope" value="Bacteria"/>
</dbReference>
<dbReference type="InterPro" id="IPR002831">
    <property type="entry name" value="Tscrpt_reg_TrmB_N"/>
</dbReference>
<organism evidence="3 4">
    <name type="scientific">Amycolatopsis japonica</name>
    <dbReference type="NCBI Taxonomy" id="208439"/>
    <lineage>
        <taxon>Bacteria</taxon>
        <taxon>Bacillati</taxon>
        <taxon>Actinomycetota</taxon>
        <taxon>Actinomycetes</taxon>
        <taxon>Pseudonocardiales</taxon>
        <taxon>Pseudonocardiaceae</taxon>
        <taxon>Amycolatopsis</taxon>
        <taxon>Amycolatopsis japonica group</taxon>
    </lineage>
</organism>
<dbReference type="Gene3D" id="1.10.10.10">
    <property type="entry name" value="Winged helix-like DNA-binding domain superfamily/Winged helix DNA-binding domain"/>
    <property type="match status" value="2"/>
</dbReference>
<dbReference type="InterPro" id="IPR051797">
    <property type="entry name" value="TrmB-like"/>
</dbReference>
<protein>
    <recommendedName>
        <fullName evidence="2">HTH luxR-type domain-containing protein</fullName>
    </recommendedName>
</protein>
<sequence>MDGPDATRSLLPAGFQRYGRTKATAAAAGDDLLDIIGLSETDVEVYDAFAGTGSLTVAEIRRRTGIPQQRLLRVLGALTEKGLLVRLPGRAEVYSAVRPEIALEAMLRLKEQELASARLVADRLRERYRATSGERAVDLIEVIHGDALIAERADQLLRSAEREVAFVDKPPYARTPSVLHPAERDLLGRGVRFRGVYERSALEMHDLSSDLEAGLALGEEARVVTSAPLKMIVVDQRVGLVPLRSDRPEVGAALVIHPCALLDALGAVFAFLWQSGLPLRLPGSAELADVAPSDDARLLALLTTGLPDRSIAKQLGMSYRTFQRRLRDLMTALGATTRFQAGLQVATRGWVTLPSTQPPIEDDVSERAGSPSPRP</sequence>
<dbReference type="SUPFAM" id="SSF46894">
    <property type="entry name" value="C-terminal effector domain of the bipartite response regulators"/>
    <property type="match status" value="1"/>
</dbReference>
<gene>
    <name evidence="3" type="ORF">AJAP_08375</name>
</gene>
<dbReference type="InterPro" id="IPR036390">
    <property type="entry name" value="WH_DNA-bd_sf"/>
</dbReference>
<dbReference type="SMART" id="SM00421">
    <property type="entry name" value="HTH_LUXR"/>
    <property type="match status" value="1"/>
</dbReference>
<dbReference type="InterPro" id="IPR036388">
    <property type="entry name" value="WH-like_DNA-bd_sf"/>
</dbReference>
<feature type="domain" description="HTH luxR-type" evidence="2">
    <location>
        <begin position="289"/>
        <end position="345"/>
    </location>
</feature>
<dbReference type="GO" id="GO:0006355">
    <property type="term" value="P:regulation of DNA-templated transcription"/>
    <property type="evidence" value="ECO:0007669"/>
    <property type="project" value="InterPro"/>
</dbReference>
<dbReference type="STRING" id="208439.AJAP_08375"/>
<dbReference type="PANTHER" id="PTHR34293">
    <property type="entry name" value="HTH-TYPE TRANSCRIPTIONAL REGULATOR TRMBL2"/>
    <property type="match status" value="1"/>
</dbReference>
<dbReference type="HOGENOM" id="CLU_056943_1_0_11"/>
<dbReference type="EMBL" id="CP008953">
    <property type="protein sequence ID" value="AIG74578.1"/>
    <property type="molecule type" value="Genomic_DNA"/>
</dbReference>
<accession>A0A075UNV8</accession>
<evidence type="ECO:0000313" key="3">
    <source>
        <dbReference type="EMBL" id="AIG74578.1"/>
    </source>
</evidence>
<reference evidence="3 4" key="1">
    <citation type="journal article" date="2014" name="J. Biotechnol.">
        <title>Complete genome sequence of the actinobacterium Amycolatopsis japonica MG417-CF17(T) (=DSM 44213T) producing (S,S)-N,N'-ethylenediaminedisuccinic acid.</title>
        <authorList>
            <person name="Stegmann E."/>
            <person name="Albersmeier A."/>
            <person name="Spohn M."/>
            <person name="Gert H."/>
            <person name="Weber T."/>
            <person name="Wohlleben W."/>
            <person name="Kalinowski J."/>
            <person name="Ruckert C."/>
        </authorList>
    </citation>
    <scope>NUCLEOTIDE SEQUENCE [LARGE SCALE GENOMIC DNA]</scope>
    <source>
        <strain evidence="4">MG417-CF17 (DSM 44213)</strain>
    </source>
</reference>
<dbReference type="SUPFAM" id="SSF46785">
    <property type="entry name" value="Winged helix' DNA-binding domain"/>
    <property type="match status" value="1"/>
</dbReference>
<name>A0A075UNV8_9PSEU</name>
<dbReference type="KEGG" id="aja:AJAP_08375"/>
<dbReference type="AlphaFoldDB" id="A0A075UNV8"/>
<keyword evidence="4" id="KW-1185">Reference proteome</keyword>
<dbReference type="eggNOG" id="COG1378">
    <property type="taxonomic scope" value="Bacteria"/>
</dbReference>
<dbReference type="PANTHER" id="PTHR34293:SF1">
    <property type="entry name" value="HTH-TYPE TRANSCRIPTIONAL REGULATOR TRMBL2"/>
    <property type="match status" value="1"/>
</dbReference>
<dbReference type="InterPro" id="IPR016032">
    <property type="entry name" value="Sig_transdc_resp-reg_C-effctor"/>
</dbReference>